<comment type="caution">
    <text evidence="1">The sequence shown here is derived from an EMBL/GenBank/DDBJ whole genome shotgun (WGS) entry which is preliminary data.</text>
</comment>
<evidence type="ECO:0000313" key="2">
    <source>
        <dbReference type="Proteomes" id="UP000093629"/>
    </source>
</evidence>
<dbReference type="SUPFAM" id="SSF50969">
    <property type="entry name" value="YVTN repeat-like/Quinoprotein amine dehydrogenase"/>
    <property type="match status" value="1"/>
</dbReference>
<protein>
    <submittedName>
        <fullName evidence="1">Uncharacterized protein</fullName>
    </submittedName>
</protein>
<organism evidence="1 2">
    <name type="scientific">Mycobacterium asiaticum</name>
    <dbReference type="NCBI Taxonomy" id="1790"/>
    <lineage>
        <taxon>Bacteria</taxon>
        <taxon>Bacillati</taxon>
        <taxon>Actinomycetota</taxon>
        <taxon>Actinomycetes</taxon>
        <taxon>Mycobacteriales</taxon>
        <taxon>Mycobacteriaceae</taxon>
        <taxon>Mycobacterium</taxon>
    </lineage>
</organism>
<evidence type="ECO:0000313" key="1">
    <source>
        <dbReference type="EMBL" id="OBK19695.1"/>
    </source>
</evidence>
<proteinExistence type="predicted"/>
<dbReference type="Proteomes" id="UP000093629">
    <property type="component" value="Unassembled WGS sequence"/>
</dbReference>
<gene>
    <name evidence="1" type="ORF">A5636_17665</name>
</gene>
<dbReference type="AlphaFoldDB" id="A0A1A3NEG0"/>
<dbReference type="EMBL" id="LZLQ01000012">
    <property type="protein sequence ID" value="OBK19695.1"/>
    <property type="molecule type" value="Genomic_DNA"/>
</dbReference>
<keyword evidence="2" id="KW-1185">Reference proteome</keyword>
<dbReference type="InterPro" id="IPR011044">
    <property type="entry name" value="Quino_amine_DH_bsu"/>
</dbReference>
<reference evidence="2" key="1">
    <citation type="submission" date="2016-06" db="EMBL/GenBank/DDBJ databases">
        <authorList>
            <person name="Sutton G."/>
            <person name="Brinkac L."/>
            <person name="Sanka R."/>
            <person name="Adams M."/>
            <person name="Lau E."/>
            <person name="Garcia-Basteiro A."/>
            <person name="Lopez-Varela E."/>
            <person name="Palencia S."/>
        </authorList>
    </citation>
    <scope>NUCLEOTIDE SEQUENCE [LARGE SCALE GENOMIC DNA]</scope>
    <source>
        <strain evidence="2">1245139.5</strain>
    </source>
</reference>
<sequence>MVTSTATRRNRLRRRSRWPQWCCVAVSGMLVGGCSASGESLETAPEVVLTPTEAVLHAPVWSYRRDTLVALTDDQRLVEVSDPADSHDTRIRFSPPLATGRNLQISRKDDGQVFVPQPQRGKVAVVDLQSLQPVEYVDAGPAPAYLSEDAGMSVLLALSADGSSVTPVEEYGYRKLATASLSTQADTIDGANRGRSIDYHVYGGSGIRYYKGSSSPPDERGSMAMDVAISAGDGTKVTRSYVARRDDDVLYAIDSRRGGTGLEVLAQTRLPAPVRALGTDETRIYAATDRQLVVLKTASFTGYPTRTIPIIHVTDYRAGLPPGPLQSAPLSGLAVGPHRVYLTLQGAKYAISVAKPRL</sequence>
<name>A0A1A3NEG0_MYCAS</name>
<accession>A0A1A3NEG0</accession>